<sequence length="263" mass="29001">MTNTKTWTLPNRHTTPPRFRSISSPTTPCFTPRSHSSSPLRKTPSPIRKDVKQRSSASLSLFGSFVRSLKVKNKKGRTSPGRSGLGISLGLRMGRATRGSPLLGRMQSLPGINTNHSPRRTGQWEEMRLSPPQRERTRMIEERRRRWEARQGKGKPMASDDGEGEGDDEGGLGPAQYLFTSRSRTSLGSGVSSILNPFKTPPATPMAIDGDEEMHMDEPPLSPVGNSPDSAKSQRRRRAERSRMKSLQILGPEACGAVADGWE</sequence>
<dbReference type="AlphaFoldDB" id="A0A369JY66"/>
<feature type="compositionally biased region" description="Polar residues" evidence="1">
    <location>
        <begin position="1"/>
        <end position="14"/>
    </location>
</feature>
<protein>
    <submittedName>
        <fullName evidence="2">Uncharacterized protein</fullName>
    </submittedName>
</protein>
<accession>A0A369JY66</accession>
<feature type="compositionally biased region" description="Basic and acidic residues" evidence="1">
    <location>
        <begin position="122"/>
        <end position="151"/>
    </location>
</feature>
<feature type="compositionally biased region" description="Polar residues" evidence="1">
    <location>
        <begin position="21"/>
        <end position="40"/>
    </location>
</feature>
<evidence type="ECO:0000313" key="2">
    <source>
        <dbReference type="EMBL" id="RDB24364.1"/>
    </source>
</evidence>
<dbReference type="Proteomes" id="UP000076154">
    <property type="component" value="Unassembled WGS sequence"/>
</dbReference>
<keyword evidence="3" id="KW-1185">Reference proteome</keyword>
<feature type="compositionally biased region" description="Acidic residues" evidence="1">
    <location>
        <begin position="160"/>
        <end position="170"/>
    </location>
</feature>
<organism evidence="2 3">
    <name type="scientific">Hypsizygus marmoreus</name>
    <name type="common">White beech mushroom</name>
    <name type="synonym">Agaricus marmoreus</name>
    <dbReference type="NCBI Taxonomy" id="39966"/>
    <lineage>
        <taxon>Eukaryota</taxon>
        <taxon>Fungi</taxon>
        <taxon>Dikarya</taxon>
        <taxon>Basidiomycota</taxon>
        <taxon>Agaricomycotina</taxon>
        <taxon>Agaricomycetes</taxon>
        <taxon>Agaricomycetidae</taxon>
        <taxon>Agaricales</taxon>
        <taxon>Tricholomatineae</taxon>
        <taxon>Lyophyllaceae</taxon>
        <taxon>Hypsizygus</taxon>
    </lineage>
</organism>
<feature type="region of interest" description="Disordered" evidence="1">
    <location>
        <begin position="100"/>
        <end position="263"/>
    </location>
</feature>
<feature type="compositionally biased region" description="Polar residues" evidence="1">
    <location>
        <begin position="178"/>
        <end position="195"/>
    </location>
</feature>
<gene>
    <name evidence="2" type="ORF">Hypma_008396</name>
</gene>
<name>A0A369JY66_HYPMA</name>
<dbReference type="EMBL" id="LUEZ02000044">
    <property type="protein sequence ID" value="RDB24364.1"/>
    <property type="molecule type" value="Genomic_DNA"/>
</dbReference>
<evidence type="ECO:0000256" key="1">
    <source>
        <dbReference type="SAM" id="MobiDB-lite"/>
    </source>
</evidence>
<proteinExistence type="predicted"/>
<dbReference type="InParanoid" id="A0A369JY66"/>
<reference evidence="2" key="1">
    <citation type="submission" date="2018-04" db="EMBL/GenBank/DDBJ databases">
        <title>Whole genome sequencing of Hypsizygus marmoreus.</title>
        <authorList>
            <person name="Choi I.-G."/>
            <person name="Min B."/>
            <person name="Kim J.-G."/>
            <person name="Kim S."/>
            <person name="Oh Y.-L."/>
            <person name="Kong W.-S."/>
            <person name="Park H."/>
            <person name="Jeong J."/>
            <person name="Song E.-S."/>
        </authorList>
    </citation>
    <scope>NUCLEOTIDE SEQUENCE [LARGE SCALE GENOMIC DNA]</scope>
    <source>
        <strain evidence="2">51987-8</strain>
    </source>
</reference>
<evidence type="ECO:0000313" key="3">
    <source>
        <dbReference type="Proteomes" id="UP000076154"/>
    </source>
</evidence>
<feature type="region of interest" description="Disordered" evidence="1">
    <location>
        <begin position="1"/>
        <end position="54"/>
    </location>
</feature>
<comment type="caution">
    <text evidence="2">The sequence shown here is derived from an EMBL/GenBank/DDBJ whole genome shotgun (WGS) entry which is preliminary data.</text>
</comment>